<feature type="non-terminal residue" evidence="1">
    <location>
        <position position="1"/>
    </location>
</feature>
<dbReference type="SUPFAM" id="SSF52317">
    <property type="entry name" value="Class I glutamine amidotransferase-like"/>
    <property type="match status" value="1"/>
</dbReference>
<protein>
    <submittedName>
        <fullName evidence="1">Class I glutamine amidotransferase-like protein</fullName>
    </submittedName>
</protein>
<accession>A0A9P4H956</accession>
<name>A0A9P4H956_9PLEO</name>
<proteinExistence type="predicted"/>
<dbReference type="InterPro" id="IPR044992">
    <property type="entry name" value="ChyE-like"/>
</dbReference>
<keyword evidence="2" id="KW-1185">Reference proteome</keyword>
<dbReference type="InterPro" id="IPR029062">
    <property type="entry name" value="Class_I_gatase-like"/>
</dbReference>
<dbReference type="Proteomes" id="UP000799777">
    <property type="component" value="Unassembled WGS sequence"/>
</dbReference>
<dbReference type="OrthoDB" id="1669814at2759"/>
<evidence type="ECO:0000313" key="1">
    <source>
        <dbReference type="EMBL" id="KAF2030398.1"/>
    </source>
</evidence>
<dbReference type="GO" id="GO:0005829">
    <property type="term" value="C:cytosol"/>
    <property type="evidence" value="ECO:0007669"/>
    <property type="project" value="TreeGrafter"/>
</dbReference>
<dbReference type="GO" id="GO:0005634">
    <property type="term" value="C:nucleus"/>
    <property type="evidence" value="ECO:0007669"/>
    <property type="project" value="TreeGrafter"/>
</dbReference>
<reference evidence="1" key="1">
    <citation type="journal article" date="2020" name="Stud. Mycol.">
        <title>101 Dothideomycetes genomes: a test case for predicting lifestyles and emergence of pathogens.</title>
        <authorList>
            <person name="Haridas S."/>
            <person name="Albert R."/>
            <person name="Binder M."/>
            <person name="Bloem J."/>
            <person name="Labutti K."/>
            <person name="Salamov A."/>
            <person name="Andreopoulos B."/>
            <person name="Baker S."/>
            <person name="Barry K."/>
            <person name="Bills G."/>
            <person name="Bluhm B."/>
            <person name="Cannon C."/>
            <person name="Castanera R."/>
            <person name="Culley D."/>
            <person name="Daum C."/>
            <person name="Ezra D."/>
            <person name="Gonzalez J."/>
            <person name="Henrissat B."/>
            <person name="Kuo A."/>
            <person name="Liang C."/>
            <person name="Lipzen A."/>
            <person name="Lutzoni F."/>
            <person name="Magnuson J."/>
            <person name="Mondo S."/>
            <person name="Nolan M."/>
            <person name="Ohm R."/>
            <person name="Pangilinan J."/>
            <person name="Park H.-J."/>
            <person name="Ramirez L."/>
            <person name="Alfaro M."/>
            <person name="Sun H."/>
            <person name="Tritt A."/>
            <person name="Yoshinaga Y."/>
            <person name="Zwiers L.-H."/>
            <person name="Turgeon B."/>
            <person name="Goodwin S."/>
            <person name="Spatafora J."/>
            <person name="Crous P."/>
            <person name="Grigoriev I."/>
        </authorList>
    </citation>
    <scope>NUCLEOTIDE SEQUENCE</scope>
    <source>
        <strain evidence="1">CBS 110217</strain>
    </source>
</reference>
<dbReference type="PANTHER" id="PTHR42695">
    <property type="entry name" value="GLUTAMINE AMIDOTRANSFERASE YLR126C-RELATED"/>
    <property type="match status" value="1"/>
</dbReference>
<dbReference type="EMBL" id="ML978190">
    <property type="protein sequence ID" value="KAF2030398.1"/>
    <property type="molecule type" value="Genomic_DNA"/>
</dbReference>
<dbReference type="Gene3D" id="3.40.50.880">
    <property type="match status" value="1"/>
</dbReference>
<gene>
    <name evidence="1" type="ORF">EK21DRAFT_65446</name>
</gene>
<organism evidence="1 2">
    <name type="scientific">Setomelanomma holmii</name>
    <dbReference type="NCBI Taxonomy" id="210430"/>
    <lineage>
        <taxon>Eukaryota</taxon>
        <taxon>Fungi</taxon>
        <taxon>Dikarya</taxon>
        <taxon>Ascomycota</taxon>
        <taxon>Pezizomycotina</taxon>
        <taxon>Dothideomycetes</taxon>
        <taxon>Pleosporomycetidae</taxon>
        <taxon>Pleosporales</taxon>
        <taxon>Pleosporineae</taxon>
        <taxon>Phaeosphaeriaceae</taxon>
        <taxon>Setomelanomma</taxon>
    </lineage>
</organism>
<comment type="caution">
    <text evidence="1">The sequence shown here is derived from an EMBL/GenBank/DDBJ whole genome shotgun (WGS) entry which is preliminary data.</text>
</comment>
<sequence length="207" mass="23378">LDEYIRSVYTHHPRVKIFGSCFGHQLICQSLLIEYGVRVEVDPNGWEIGVKEVTLHKNFLETFGTRWIALASPVGKRECGDKMRLQFVHHDRVVILTSDALPTTWTTFGSTTHCTVQGVYEPARILTLQGHFEFDRFINSECIIHFFGSTWDNEKLDDMLMAIDADDDSDVAAKMVLQFLLEGDEKRHHSSHAVMGAGGLLTPLSEG</sequence>
<dbReference type="AlphaFoldDB" id="A0A9P4H956"/>
<keyword evidence="1" id="KW-0315">Glutamine amidotransferase</keyword>
<evidence type="ECO:0000313" key="2">
    <source>
        <dbReference type="Proteomes" id="UP000799777"/>
    </source>
</evidence>
<dbReference type="PANTHER" id="PTHR42695:SF6">
    <property type="entry name" value="GLUTAMINE AMIDOTRANSFERASE DOMAIN-CONTAINING PROTEIN"/>
    <property type="match status" value="1"/>
</dbReference>